<dbReference type="InterPro" id="IPR029063">
    <property type="entry name" value="SAM-dependent_MTases_sf"/>
</dbReference>
<dbReference type="OrthoDB" id="9800233at2"/>
<dbReference type="AlphaFoldDB" id="B9XKV4"/>
<dbReference type="STRING" id="320771.Cflav_PD2504"/>
<comment type="function">
    <text evidence="4">Exhibits S-adenosyl-L-methionine-dependent methyltransferase activity.</text>
</comment>
<keyword evidence="7" id="KW-1185">Reference proteome</keyword>
<reference evidence="6 7" key="1">
    <citation type="journal article" date="2011" name="J. Bacteriol.">
        <title>Genome sequence of 'Pedosphaera parvula' Ellin514, an aerobic Verrucomicrobial isolate from pasture soil.</title>
        <authorList>
            <person name="Kant R."/>
            <person name="van Passel M.W."/>
            <person name="Sangwan P."/>
            <person name="Palva A."/>
            <person name="Lucas S."/>
            <person name="Copeland A."/>
            <person name="Lapidus A."/>
            <person name="Glavina Del Rio T."/>
            <person name="Dalin E."/>
            <person name="Tice H."/>
            <person name="Bruce D."/>
            <person name="Goodwin L."/>
            <person name="Pitluck S."/>
            <person name="Chertkov O."/>
            <person name="Larimer F.W."/>
            <person name="Land M.L."/>
            <person name="Hauser L."/>
            <person name="Brettin T.S."/>
            <person name="Detter J.C."/>
            <person name="Han S."/>
            <person name="de Vos W.M."/>
            <person name="Janssen P.H."/>
            <person name="Smidt H."/>
        </authorList>
    </citation>
    <scope>NUCLEOTIDE SEQUENCE [LARGE SCALE GENOMIC DNA]</scope>
    <source>
        <strain evidence="6 7">Ellin514</strain>
    </source>
</reference>
<protein>
    <recommendedName>
        <fullName evidence="4">S-adenosyl-L-methionine-dependent methyltransferase</fullName>
        <ecNumber evidence="4">2.1.1.-</ecNumber>
    </recommendedName>
</protein>
<dbReference type="InterPro" id="IPR011610">
    <property type="entry name" value="SAM_mthyl_Trfase_ML2640-like"/>
</dbReference>
<dbReference type="InterPro" id="IPR007213">
    <property type="entry name" value="Ppm1/Ppm2/Tcmp"/>
</dbReference>
<dbReference type="NCBIfam" id="TIGR00027">
    <property type="entry name" value="mthyl_TIGR00027"/>
    <property type="match status" value="1"/>
</dbReference>
<evidence type="ECO:0000256" key="1">
    <source>
        <dbReference type="ARBA" id="ARBA00008138"/>
    </source>
</evidence>
<dbReference type="GO" id="GO:0008168">
    <property type="term" value="F:methyltransferase activity"/>
    <property type="evidence" value="ECO:0007669"/>
    <property type="project" value="UniProtKB-UniRule"/>
</dbReference>
<dbReference type="SUPFAM" id="SSF53335">
    <property type="entry name" value="S-adenosyl-L-methionine-dependent methyltransferases"/>
    <property type="match status" value="1"/>
</dbReference>
<organism evidence="6 7">
    <name type="scientific">Pedosphaera parvula (strain Ellin514)</name>
    <dbReference type="NCBI Taxonomy" id="320771"/>
    <lineage>
        <taxon>Bacteria</taxon>
        <taxon>Pseudomonadati</taxon>
        <taxon>Verrucomicrobiota</taxon>
        <taxon>Pedosphaerae</taxon>
        <taxon>Pedosphaerales</taxon>
        <taxon>Pedosphaeraceae</taxon>
        <taxon>Pedosphaera</taxon>
    </lineage>
</organism>
<dbReference type="Proteomes" id="UP000003688">
    <property type="component" value="Unassembled WGS sequence"/>
</dbReference>
<evidence type="ECO:0000313" key="6">
    <source>
        <dbReference type="EMBL" id="EEF59597.1"/>
    </source>
</evidence>
<feature type="transmembrane region" description="Helical" evidence="5">
    <location>
        <begin position="12"/>
        <end position="37"/>
    </location>
</feature>
<name>B9XKV4_PEDPL</name>
<dbReference type="EMBL" id="ABOX02000026">
    <property type="protein sequence ID" value="EEF59597.1"/>
    <property type="molecule type" value="Genomic_DNA"/>
</dbReference>
<comment type="caution">
    <text evidence="6">The sequence shown here is derived from an EMBL/GenBank/DDBJ whole genome shotgun (WGS) entry which is preliminary data.</text>
</comment>
<dbReference type="Gene3D" id="3.40.50.150">
    <property type="entry name" value="Vaccinia Virus protein VP39"/>
    <property type="match status" value="1"/>
</dbReference>
<evidence type="ECO:0000256" key="3">
    <source>
        <dbReference type="ARBA" id="ARBA00022679"/>
    </source>
</evidence>
<accession>B9XKV4</accession>
<evidence type="ECO:0000256" key="2">
    <source>
        <dbReference type="ARBA" id="ARBA00022603"/>
    </source>
</evidence>
<evidence type="ECO:0000313" key="7">
    <source>
        <dbReference type="Proteomes" id="UP000003688"/>
    </source>
</evidence>
<sequence>MTIEKEQSHKYSLMAALLSGLIRVVLFPVWLVVAILYEAHVILSSRKLGVSATALGPMSTRWMQHQLGQRRDEACAKLIKVLPNHCHAGLYAVAFPVLLGHRLTGFVPKSLRYPYEGIPPVQHQTHVRSTFADAAIEKYLPGVEQFVELGAGYDTRTVQLQHNHRIRCFEVDLPKTRQLKLRLLHQCGVDTSGVTFVAANFLTDDWLDNLMKAGFDPSKPAFFLWEGVTYYLSREAMEKTFRTIATIAPGSVVVFDYATDAVIKMRRKPLGRLHKAILKAVRESQTFWIPSEPPVKETLATLMDSYGLSLREHLSWGHETKRKRLPGGLAAAVLE</sequence>
<dbReference type="PANTHER" id="PTHR43619">
    <property type="entry name" value="S-ADENOSYL-L-METHIONINE-DEPENDENT METHYLTRANSFERASE YKTD-RELATED"/>
    <property type="match status" value="1"/>
</dbReference>
<dbReference type="RefSeq" id="WP_007416440.1">
    <property type="nucleotide sequence ID" value="NZ_ABOX02000026.1"/>
</dbReference>
<gene>
    <name evidence="6" type="ORF">Cflav_PD2504</name>
</gene>
<dbReference type="Pfam" id="PF04072">
    <property type="entry name" value="LCM"/>
    <property type="match status" value="1"/>
</dbReference>
<dbReference type="EC" id="2.1.1.-" evidence="4"/>
<proteinExistence type="inferred from homology"/>
<keyword evidence="5" id="KW-0472">Membrane</keyword>
<dbReference type="GO" id="GO:0032259">
    <property type="term" value="P:methylation"/>
    <property type="evidence" value="ECO:0007669"/>
    <property type="project" value="UniProtKB-KW"/>
</dbReference>
<keyword evidence="3 6" id="KW-0808">Transferase</keyword>
<keyword evidence="4" id="KW-0949">S-adenosyl-L-methionine</keyword>
<evidence type="ECO:0000256" key="5">
    <source>
        <dbReference type="SAM" id="Phobius"/>
    </source>
</evidence>
<keyword evidence="5" id="KW-0812">Transmembrane</keyword>
<keyword evidence="2 4" id="KW-0489">Methyltransferase</keyword>
<comment type="similarity">
    <text evidence="1 4">Belongs to the UPF0677 family.</text>
</comment>
<evidence type="ECO:0000256" key="4">
    <source>
        <dbReference type="RuleBase" id="RU362030"/>
    </source>
</evidence>
<keyword evidence="5" id="KW-1133">Transmembrane helix</keyword>
<dbReference type="PANTHER" id="PTHR43619:SF2">
    <property type="entry name" value="S-ADENOSYL-L-METHIONINE-DEPENDENT METHYLTRANSFERASES SUPERFAMILY PROTEIN"/>
    <property type="match status" value="1"/>
</dbReference>